<protein>
    <submittedName>
        <fullName evidence="2">Uncharacterized protein</fullName>
    </submittedName>
</protein>
<name>A0A7D5HZ95_9EURY</name>
<dbReference type="RefSeq" id="WP_176963869.1">
    <property type="nucleotide sequence ID" value="NZ_CP058215.1"/>
</dbReference>
<dbReference type="Proteomes" id="UP000509594">
    <property type="component" value="Chromosome"/>
</dbReference>
<evidence type="ECO:0000313" key="2">
    <source>
        <dbReference type="EMBL" id="QLC48806.1"/>
    </source>
</evidence>
<dbReference type="AlphaFoldDB" id="A0A7D5HZ95"/>
<evidence type="ECO:0000256" key="1">
    <source>
        <dbReference type="SAM" id="MobiDB-lite"/>
    </source>
</evidence>
<gene>
    <name evidence="2" type="ORF">HWN40_00185</name>
</gene>
<feature type="region of interest" description="Disordered" evidence="1">
    <location>
        <begin position="1"/>
        <end position="25"/>
    </location>
</feature>
<proteinExistence type="predicted"/>
<accession>A0A7D5HZ95</accession>
<dbReference type="KEGG" id="mzi:HWN40_00185"/>
<organism evidence="2 3">
    <name type="scientific">Methanolobus zinderi</name>
    <dbReference type="NCBI Taxonomy" id="536044"/>
    <lineage>
        <taxon>Archaea</taxon>
        <taxon>Methanobacteriati</taxon>
        <taxon>Methanobacteriota</taxon>
        <taxon>Stenosarchaea group</taxon>
        <taxon>Methanomicrobia</taxon>
        <taxon>Methanosarcinales</taxon>
        <taxon>Methanosarcinaceae</taxon>
        <taxon>Methanolobus</taxon>
    </lineage>
</organism>
<evidence type="ECO:0000313" key="3">
    <source>
        <dbReference type="Proteomes" id="UP000509594"/>
    </source>
</evidence>
<keyword evidence="3" id="KW-1185">Reference proteome</keyword>
<sequence>MGETTGGDNIPKSKQCHPWERDPYDLRPYKDTDVLVKDKHKLKTVNLNSRNWREIL</sequence>
<reference evidence="2 3" key="1">
    <citation type="submission" date="2020-06" db="EMBL/GenBank/DDBJ databases">
        <title>Methanolobus halotolerans sp. nov., isolated from a saline lake Tus in Siberia.</title>
        <authorList>
            <person name="Shen Y."/>
            <person name="Chen S.-C."/>
            <person name="Lai M.-C."/>
            <person name="Huang H.-H."/>
            <person name="Chiu H.-H."/>
            <person name="Tang S.-L."/>
            <person name="Rogozin D.Y."/>
            <person name="Degermendzhy A.G."/>
        </authorList>
    </citation>
    <scope>NUCLEOTIDE SEQUENCE [LARGE SCALE GENOMIC DNA]</scope>
    <source>
        <strain evidence="2 3">DSM 21339</strain>
    </source>
</reference>
<dbReference type="GeneID" id="55820046"/>
<dbReference type="EMBL" id="CP058215">
    <property type="protein sequence ID" value="QLC48806.1"/>
    <property type="molecule type" value="Genomic_DNA"/>
</dbReference>